<comment type="caution">
    <text evidence="7">The sequence shown here is derived from an EMBL/GenBank/DDBJ whole genome shotgun (WGS) entry which is preliminary data.</text>
</comment>
<dbReference type="EMBL" id="JAUZMY010000057">
    <property type="protein sequence ID" value="MEE2041641.1"/>
    <property type="molecule type" value="Genomic_DNA"/>
</dbReference>
<comment type="similarity">
    <text evidence="1">Belongs to the glycosyltransferase 28 family.</text>
</comment>
<proteinExistence type="inferred from homology"/>
<evidence type="ECO:0000313" key="7">
    <source>
        <dbReference type="EMBL" id="MEE2041641.1"/>
    </source>
</evidence>
<keyword evidence="2" id="KW-0328">Glycosyltransferase</keyword>
<sequence>MRVLLASYAEKTHFIGMVSLAWALRAAGHEVRVASQPELTGFLARAGLSAVAVGRDHLLKKHFEVVTQWGEGEAPGLFDVGEAWDDDLSWDELRWGARDTAAWWWRMVNDPMLDDLVAYCREWKPDLVVWEATTFAGAIAAEACGAAHVRFLWSLDLFAAMRVQYLERMGEQPEAERDDPVRAWLENRAARYGVGFSEDLVRGRATLDYLPDSLTLSAPTGARRLPLRYVPYNGRAVVPDWLRTSPTRPRIALSVGSSTTEWFGGHTFSLGEVLRGLGELDAEIVATLPPEEEAGLGPLPDNVRLVGYAPLHVLAPTCAAMITHSGPGTLCSGLSHGVPQLLVPGPRLDAPLLSRLVERRGAGLVVLPEDAGAVSLRDTARRLVEDPRHAAAAELVRQEMAAMPSPAETARVLADLVREGSLGPA</sequence>
<evidence type="ECO:0000256" key="4">
    <source>
        <dbReference type="ARBA" id="ARBA00023194"/>
    </source>
</evidence>
<dbReference type="PANTHER" id="PTHR48050">
    <property type="entry name" value="STEROL 3-BETA-GLUCOSYLTRANSFERASE"/>
    <property type="match status" value="1"/>
</dbReference>
<dbReference type="NCBIfam" id="TIGR04516">
    <property type="entry name" value="glycosyl_450act"/>
    <property type="match status" value="1"/>
</dbReference>
<accession>A0ABU7KHC5</accession>
<dbReference type="Proteomes" id="UP001356095">
    <property type="component" value="Unassembled WGS sequence"/>
</dbReference>
<dbReference type="InterPro" id="IPR048284">
    <property type="entry name" value="EryCIII-like_N"/>
</dbReference>
<dbReference type="InterPro" id="IPR030953">
    <property type="entry name" value="Glycosyl_450act"/>
</dbReference>
<dbReference type="PANTHER" id="PTHR48050:SF13">
    <property type="entry name" value="STEROL 3-BETA-GLUCOSYLTRANSFERASE UGT80A2"/>
    <property type="match status" value="1"/>
</dbReference>
<feature type="domain" description="Erythromycin biosynthesis protein CIII-like N-terminal" evidence="6">
    <location>
        <begin position="22"/>
        <end position="256"/>
    </location>
</feature>
<dbReference type="CDD" id="cd03784">
    <property type="entry name" value="GT1_Gtf-like"/>
    <property type="match status" value="1"/>
</dbReference>
<feature type="domain" description="Erythromycin biosynthesis protein CIII-like C-terminal" evidence="5">
    <location>
        <begin position="272"/>
        <end position="415"/>
    </location>
</feature>
<dbReference type="Gene3D" id="3.40.50.2000">
    <property type="entry name" value="Glycogen Phosphorylase B"/>
    <property type="match status" value="2"/>
</dbReference>
<dbReference type="RefSeq" id="WP_330095397.1">
    <property type="nucleotide sequence ID" value="NZ_JAUZMY010000057.1"/>
</dbReference>
<gene>
    <name evidence="7" type="ORF">Q8791_30915</name>
</gene>
<dbReference type="SUPFAM" id="SSF53756">
    <property type="entry name" value="UDP-Glycosyltransferase/glycogen phosphorylase"/>
    <property type="match status" value="1"/>
</dbReference>
<keyword evidence="4" id="KW-0045">Antibiotic biosynthesis</keyword>
<name>A0ABU7KHC5_9ACTN</name>
<evidence type="ECO:0000256" key="1">
    <source>
        <dbReference type="ARBA" id="ARBA00006962"/>
    </source>
</evidence>
<evidence type="ECO:0000313" key="8">
    <source>
        <dbReference type="Proteomes" id="UP001356095"/>
    </source>
</evidence>
<dbReference type="Pfam" id="PF21036">
    <property type="entry name" value="EryCIII-like_N"/>
    <property type="match status" value="1"/>
</dbReference>
<protein>
    <submittedName>
        <fullName evidence="7">Activator-dependent family glycosyltransferase</fullName>
    </submittedName>
</protein>
<evidence type="ECO:0000259" key="6">
    <source>
        <dbReference type="Pfam" id="PF21036"/>
    </source>
</evidence>
<reference evidence="7 8" key="1">
    <citation type="submission" date="2023-08" db="EMBL/GenBank/DDBJ databases">
        <authorList>
            <person name="Girao M."/>
            <person name="Carvalho M.F."/>
        </authorList>
    </citation>
    <scope>NUCLEOTIDE SEQUENCE [LARGE SCALE GENOMIC DNA]</scope>
    <source>
        <strain evidence="7 8">CT-R113</strain>
    </source>
</reference>
<keyword evidence="3" id="KW-0808">Transferase</keyword>
<dbReference type="InterPro" id="IPR002213">
    <property type="entry name" value="UDP_glucos_trans"/>
</dbReference>
<evidence type="ECO:0000256" key="3">
    <source>
        <dbReference type="ARBA" id="ARBA00022679"/>
    </source>
</evidence>
<dbReference type="InterPro" id="IPR010610">
    <property type="entry name" value="EryCIII-like_C"/>
</dbReference>
<evidence type="ECO:0000256" key="2">
    <source>
        <dbReference type="ARBA" id="ARBA00022676"/>
    </source>
</evidence>
<evidence type="ECO:0000259" key="5">
    <source>
        <dbReference type="Pfam" id="PF06722"/>
    </source>
</evidence>
<dbReference type="InterPro" id="IPR050426">
    <property type="entry name" value="Glycosyltransferase_28"/>
</dbReference>
<organism evidence="7 8">
    <name type="scientific">Nocardiopsis codii</name>
    <dbReference type="NCBI Taxonomy" id="3065942"/>
    <lineage>
        <taxon>Bacteria</taxon>
        <taxon>Bacillati</taxon>
        <taxon>Actinomycetota</taxon>
        <taxon>Actinomycetes</taxon>
        <taxon>Streptosporangiales</taxon>
        <taxon>Nocardiopsidaceae</taxon>
        <taxon>Nocardiopsis</taxon>
    </lineage>
</organism>
<keyword evidence="8" id="KW-1185">Reference proteome</keyword>
<dbReference type="Pfam" id="PF06722">
    <property type="entry name" value="EryCIII-like_C"/>
    <property type="match status" value="1"/>
</dbReference>